<dbReference type="InterPro" id="IPR035647">
    <property type="entry name" value="EFG_III/V"/>
</dbReference>
<keyword evidence="11" id="KW-1185">Reference proteome</keyword>
<dbReference type="FunFam" id="3.30.70.3280:FF:000001">
    <property type="entry name" value="Peptide chain release factor 3"/>
    <property type="match status" value="1"/>
</dbReference>
<organism evidence="10 11">
    <name type="scientific">Enorma massiliensis</name>
    <dbReference type="NCBI Taxonomy" id="1472761"/>
    <lineage>
        <taxon>Bacteria</taxon>
        <taxon>Bacillati</taxon>
        <taxon>Actinomycetota</taxon>
        <taxon>Coriobacteriia</taxon>
        <taxon>Coriobacteriales</taxon>
        <taxon>Coriobacteriaceae</taxon>
        <taxon>Enorma</taxon>
    </lineage>
</organism>
<dbReference type="GO" id="GO:0003924">
    <property type="term" value="F:GTPase activity"/>
    <property type="evidence" value="ECO:0007669"/>
    <property type="project" value="InterPro"/>
</dbReference>
<dbReference type="NCBIfam" id="TIGR00231">
    <property type="entry name" value="small_GTP"/>
    <property type="match status" value="1"/>
</dbReference>
<dbReference type="NCBIfam" id="NF001964">
    <property type="entry name" value="PRK00741.1"/>
    <property type="match status" value="1"/>
</dbReference>
<dbReference type="InterPro" id="IPR041732">
    <property type="entry name" value="RF3_GTP-bd"/>
</dbReference>
<feature type="domain" description="Tr-type G" evidence="9">
    <location>
        <begin position="9"/>
        <end position="282"/>
    </location>
</feature>
<dbReference type="InterPro" id="IPR005225">
    <property type="entry name" value="Small_GTP-bd"/>
</dbReference>
<accession>A0A1Y3U7P3</accession>
<dbReference type="PROSITE" id="PS00301">
    <property type="entry name" value="G_TR_1"/>
    <property type="match status" value="1"/>
</dbReference>
<keyword evidence="3 8" id="KW-0963">Cytoplasm</keyword>
<dbReference type="InterPro" id="IPR038467">
    <property type="entry name" value="RF3_dom_3_sf"/>
</dbReference>
<evidence type="ECO:0000313" key="11">
    <source>
        <dbReference type="Proteomes" id="UP000196560"/>
    </source>
</evidence>
<evidence type="ECO:0000256" key="3">
    <source>
        <dbReference type="ARBA" id="ARBA00022490"/>
    </source>
</evidence>
<dbReference type="HAMAP" id="MF_00072">
    <property type="entry name" value="Rel_fac_3"/>
    <property type="match status" value="1"/>
</dbReference>
<dbReference type="InterPro" id="IPR000795">
    <property type="entry name" value="T_Tr_GTP-bd_dom"/>
</dbReference>
<dbReference type="GO" id="GO:0005829">
    <property type="term" value="C:cytosol"/>
    <property type="evidence" value="ECO:0007669"/>
    <property type="project" value="TreeGrafter"/>
</dbReference>
<dbReference type="PANTHER" id="PTHR43556:SF2">
    <property type="entry name" value="PEPTIDE CHAIN RELEASE FACTOR RF3"/>
    <property type="match status" value="1"/>
</dbReference>
<proteinExistence type="inferred from homology"/>
<dbReference type="EMBL" id="NFHO01000002">
    <property type="protein sequence ID" value="OUN44155.1"/>
    <property type="molecule type" value="Genomic_DNA"/>
</dbReference>
<comment type="similarity">
    <text evidence="2 8">Belongs to the TRAFAC class translation factor GTPase superfamily. Classic translation factor GTPase family. PrfC subfamily.</text>
</comment>
<dbReference type="Pfam" id="PF16658">
    <property type="entry name" value="RF3_C"/>
    <property type="match status" value="1"/>
</dbReference>
<feature type="binding site" evidence="8">
    <location>
        <begin position="18"/>
        <end position="25"/>
    </location>
    <ligand>
        <name>GTP</name>
        <dbReference type="ChEBI" id="CHEBI:37565"/>
    </ligand>
</feature>
<reference evidence="11" key="1">
    <citation type="submission" date="2017-04" db="EMBL/GenBank/DDBJ databases">
        <title>Function of individual gut microbiota members based on whole genome sequencing of pure cultures obtained from chicken caecum.</title>
        <authorList>
            <person name="Medvecky M."/>
            <person name="Cejkova D."/>
            <person name="Polansky O."/>
            <person name="Karasova D."/>
            <person name="Kubasova T."/>
            <person name="Cizek A."/>
            <person name="Rychlik I."/>
        </authorList>
    </citation>
    <scope>NUCLEOTIDE SEQUENCE [LARGE SCALE GENOMIC DNA]</scope>
    <source>
        <strain evidence="11">An70</strain>
    </source>
</reference>
<dbReference type="PRINTS" id="PR00315">
    <property type="entry name" value="ELONGATNFCT"/>
</dbReference>
<comment type="function">
    <text evidence="8">Increases the formation of ribosomal termination complexes and stimulates activities of RF-1 and RF-2. It binds guanine nucleotides and has strong preference for UGA stop codons. It may interact directly with the ribosome. The stimulation of RF-1 and RF-2 is significantly reduced by GTP and GDP, but not by GMP.</text>
</comment>
<dbReference type="InterPro" id="IPR031157">
    <property type="entry name" value="G_TR_CS"/>
</dbReference>
<feature type="binding site" evidence="8">
    <location>
        <begin position="86"/>
        <end position="90"/>
    </location>
    <ligand>
        <name>GTP</name>
        <dbReference type="ChEBI" id="CHEBI:37565"/>
    </ligand>
</feature>
<feature type="binding site" evidence="8">
    <location>
        <begin position="140"/>
        <end position="143"/>
    </location>
    <ligand>
        <name>GTP</name>
        <dbReference type="ChEBI" id="CHEBI:37565"/>
    </ligand>
</feature>
<gene>
    <name evidence="8" type="primary">prfC</name>
    <name evidence="10" type="ORF">B5G21_02510</name>
</gene>
<dbReference type="Gene3D" id="3.30.70.3280">
    <property type="entry name" value="Peptide chain release factor 3, domain III"/>
    <property type="match status" value="1"/>
</dbReference>
<dbReference type="Pfam" id="PF22042">
    <property type="entry name" value="EF-G_D2"/>
    <property type="match status" value="1"/>
</dbReference>
<dbReference type="InterPro" id="IPR032090">
    <property type="entry name" value="RF3_C"/>
</dbReference>
<dbReference type="GO" id="GO:0016149">
    <property type="term" value="F:translation release factor activity, codon specific"/>
    <property type="evidence" value="ECO:0007669"/>
    <property type="project" value="UniProtKB-UniRule"/>
</dbReference>
<dbReference type="InterPro" id="IPR009000">
    <property type="entry name" value="Transl_B-barrel_sf"/>
</dbReference>
<dbReference type="NCBIfam" id="TIGR00503">
    <property type="entry name" value="prfC"/>
    <property type="match status" value="1"/>
</dbReference>
<name>A0A1Y3U7P3_9ACTN</name>
<dbReference type="SUPFAM" id="SSF54980">
    <property type="entry name" value="EF-G C-terminal domain-like"/>
    <property type="match status" value="1"/>
</dbReference>
<dbReference type="STRING" id="1118060.GCA_000311845_01631"/>
<evidence type="ECO:0000259" key="9">
    <source>
        <dbReference type="PROSITE" id="PS51722"/>
    </source>
</evidence>
<evidence type="ECO:0000256" key="8">
    <source>
        <dbReference type="HAMAP-Rule" id="MF_00072"/>
    </source>
</evidence>
<dbReference type="Gene3D" id="2.40.30.10">
    <property type="entry name" value="Translation factors"/>
    <property type="match status" value="1"/>
</dbReference>
<dbReference type="SUPFAM" id="SSF52540">
    <property type="entry name" value="P-loop containing nucleoside triphosphate hydrolases"/>
    <property type="match status" value="1"/>
</dbReference>
<dbReference type="GO" id="GO:0016150">
    <property type="term" value="F:translation release factor activity, codon nonspecific"/>
    <property type="evidence" value="ECO:0007669"/>
    <property type="project" value="TreeGrafter"/>
</dbReference>
<dbReference type="RefSeq" id="WP_019128914.1">
    <property type="nucleotide sequence ID" value="NZ_CALUIC010000019.1"/>
</dbReference>
<evidence type="ECO:0000256" key="5">
    <source>
        <dbReference type="ARBA" id="ARBA00022917"/>
    </source>
</evidence>
<dbReference type="PANTHER" id="PTHR43556">
    <property type="entry name" value="PEPTIDE CHAIN RELEASE FACTOR RF3"/>
    <property type="match status" value="1"/>
</dbReference>
<evidence type="ECO:0000256" key="4">
    <source>
        <dbReference type="ARBA" id="ARBA00022741"/>
    </source>
</evidence>
<dbReference type="FunFam" id="3.40.50.300:FF:000542">
    <property type="entry name" value="Peptide chain release factor 3"/>
    <property type="match status" value="1"/>
</dbReference>
<dbReference type="InterPro" id="IPR027417">
    <property type="entry name" value="P-loop_NTPase"/>
</dbReference>
<dbReference type="InterPro" id="IPR004548">
    <property type="entry name" value="PrfC"/>
</dbReference>
<evidence type="ECO:0000256" key="2">
    <source>
        <dbReference type="ARBA" id="ARBA00009978"/>
    </source>
</evidence>
<dbReference type="AlphaFoldDB" id="A0A1Y3U7P3"/>
<dbReference type="GeneID" id="98653832"/>
<evidence type="ECO:0000256" key="1">
    <source>
        <dbReference type="ARBA" id="ARBA00004496"/>
    </source>
</evidence>
<sequence>MPSIAEEVASRRTFAIISHPDAGKTTLTEKLLLYTGTIQAAGSVKGKSSAKHAVSDWMEIEKQRGISVTSSVLQFTYDGCCVNILDTPGHQDFSEDTYRTLMAADAAVMVIDGAKGVEAQTVKLFRVCALRGIPIFTFVNKLDRETRDPFDLLDEIETVLGISTYPMNWPIGCGQNFRGVFERASRHVLAFEGDGRANATKKVDEIEAELGDPALDELIGAENHRNLMDDIELLDGAADEFDLEAVRAGKLSPVFFGSALTNFGVEPFLKDFLRLAPAPSPHKDALTGELVDPASDEFSGFVFKIQANMDKNHRDRIAFLRICSGKFERGMDAFHMQGGRKLKLATGTAMMADDRAIVDEAYAGDIVGLFDPGIFSIGDTLCAGKRRVQYAGIPTFAPEHFARISQVDTMKRKQFVKGMEELAQEGAVQIFREIGAGMESVIVGVVGVLQFDVLEQRLKSEYHVEVRRQPLGYTDIRWIANEPGSVDVKALDLTRDTLRVEDMRGSKLLLFTSPWNVDWAHDHNPELELSEFGNVSF</sequence>
<comment type="caution">
    <text evidence="10">The sequence shown here is derived from an EMBL/GenBank/DDBJ whole genome shotgun (WGS) entry which is preliminary data.</text>
</comment>
<evidence type="ECO:0000256" key="6">
    <source>
        <dbReference type="ARBA" id="ARBA00023134"/>
    </source>
</evidence>
<dbReference type="eggNOG" id="COG4108">
    <property type="taxonomic scope" value="Bacteria"/>
</dbReference>
<dbReference type="Gene3D" id="3.40.50.300">
    <property type="entry name" value="P-loop containing nucleotide triphosphate hydrolases"/>
    <property type="match status" value="1"/>
</dbReference>
<dbReference type="GO" id="GO:0005525">
    <property type="term" value="F:GTP binding"/>
    <property type="evidence" value="ECO:0007669"/>
    <property type="project" value="UniProtKB-UniRule"/>
</dbReference>
<keyword evidence="6 8" id="KW-0342">GTP-binding</keyword>
<protein>
    <recommendedName>
        <fullName evidence="7 8">Peptide chain release factor 3</fullName>
        <shortName evidence="8">RF-3</shortName>
    </recommendedName>
</protein>
<evidence type="ECO:0000313" key="10">
    <source>
        <dbReference type="EMBL" id="OUN44155.1"/>
    </source>
</evidence>
<dbReference type="Pfam" id="PF00009">
    <property type="entry name" value="GTP_EFTU"/>
    <property type="match status" value="1"/>
</dbReference>
<comment type="subcellular location">
    <subcellularLocation>
        <location evidence="1 8">Cytoplasm</location>
    </subcellularLocation>
</comment>
<dbReference type="PROSITE" id="PS51722">
    <property type="entry name" value="G_TR_2"/>
    <property type="match status" value="1"/>
</dbReference>
<dbReference type="SUPFAM" id="SSF50447">
    <property type="entry name" value="Translation proteins"/>
    <property type="match status" value="1"/>
</dbReference>
<dbReference type="InterPro" id="IPR053905">
    <property type="entry name" value="EF-G-like_DII"/>
</dbReference>
<dbReference type="Proteomes" id="UP000196560">
    <property type="component" value="Unassembled WGS sequence"/>
</dbReference>
<keyword evidence="4 8" id="KW-0547">Nucleotide-binding</keyword>
<dbReference type="GO" id="GO:0006449">
    <property type="term" value="P:regulation of translational termination"/>
    <property type="evidence" value="ECO:0007669"/>
    <property type="project" value="UniProtKB-UniRule"/>
</dbReference>
<dbReference type="CDD" id="cd04169">
    <property type="entry name" value="RF3"/>
    <property type="match status" value="1"/>
</dbReference>
<keyword evidence="5 8" id="KW-0648">Protein biosynthesis</keyword>
<evidence type="ECO:0000256" key="7">
    <source>
        <dbReference type="ARBA" id="ARBA00073639"/>
    </source>
</evidence>